<organism evidence="2 3">
    <name type="scientific">Phnomibacter ginsenosidimutans</name>
    <dbReference type="NCBI Taxonomy" id="2676868"/>
    <lineage>
        <taxon>Bacteria</taxon>
        <taxon>Pseudomonadati</taxon>
        <taxon>Bacteroidota</taxon>
        <taxon>Chitinophagia</taxon>
        <taxon>Chitinophagales</taxon>
        <taxon>Chitinophagaceae</taxon>
        <taxon>Phnomibacter</taxon>
    </lineage>
</organism>
<dbReference type="Proteomes" id="UP000426027">
    <property type="component" value="Chromosome"/>
</dbReference>
<evidence type="ECO:0000313" key="2">
    <source>
        <dbReference type="EMBL" id="QGW28101.1"/>
    </source>
</evidence>
<accession>A0A6I6H082</accession>
<evidence type="ECO:0000313" key="3">
    <source>
        <dbReference type="Proteomes" id="UP000426027"/>
    </source>
</evidence>
<feature type="chain" id="PRO_5026345768" description="TonB C-terminal domain-containing protein" evidence="1">
    <location>
        <begin position="21"/>
        <end position="137"/>
    </location>
</feature>
<keyword evidence="1" id="KW-0732">Signal</keyword>
<evidence type="ECO:0008006" key="4">
    <source>
        <dbReference type="Google" id="ProtNLM"/>
    </source>
</evidence>
<proteinExistence type="predicted"/>
<dbReference type="RefSeq" id="WP_157478460.1">
    <property type="nucleotide sequence ID" value="NZ_CP046566.1"/>
</dbReference>
<keyword evidence="3" id="KW-1185">Reference proteome</keyword>
<dbReference type="KEGG" id="fls:GLV81_08310"/>
<name>A0A6I6H082_9BACT</name>
<reference evidence="2 3" key="1">
    <citation type="submission" date="2019-11" db="EMBL/GenBank/DDBJ databases">
        <authorList>
            <person name="Im W.T."/>
        </authorList>
    </citation>
    <scope>NUCLEOTIDE SEQUENCE [LARGE SCALE GENOMIC DNA]</scope>
    <source>
        <strain evidence="2 3">SB-02</strain>
    </source>
</reference>
<gene>
    <name evidence="2" type="ORF">GLV81_08310</name>
</gene>
<sequence>MKNLTLITLLLMLHSLVLFGQSKVVDDPGDGPKWISKKSFGTMLHERFKDSIPGLDSMRFEIVVDKNGHAQKVVFMEDYFAPKVLPANLAKLSAFIKCCMQWEPAWVPTKKGKKRFDCAVFEWVNFEFINSKIPASN</sequence>
<evidence type="ECO:0000256" key="1">
    <source>
        <dbReference type="SAM" id="SignalP"/>
    </source>
</evidence>
<feature type="signal peptide" evidence="1">
    <location>
        <begin position="1"/>
        <end position="20"/>
    </location>
</feature>
<dbReference type="AlphaFoldDB" id="A0A6I6H082"/>
<protein>
    <recommendedName>
        <fullName evidence="4">TonB C-terminal domain-containing protein</fullName>
    </recommendedName>
</protein>
<dbReference type="EMBL" id="CP046566">
    <property type="protein sequence ID" value="QGW28101.1"/>
    <property type="molecule type" value="Genomic_DNA"/>
</dbReference>